<evidence type="ECO:0000313" key="3">
    <source>
        <dbReference type="Proteomes" id="UP000030004"/>
    </source>
</evidence>
<accession>A0A0A0EJF0</accession>
<gene>
    <name evidence="2" type="ORF">ATO9_04410</name>
</gene>
<dbReference type="InterPro" id="IPR056091">
    <property type="entry name" value="DUF7674"/>
</dbReference>
<keyword evidence="3" id="KW-1185">Reference proteome</keyword>
<dbReference type="STRING" id="1461694.ATO9_04410"/>
<dbReference type="EMBL" id="AQQX01000002">
    <property type="protein sequence ID" value="KGM49282.1"/>
    <property type="molecule type" value="Genomic_DNA"/>
</dbReference>
<evidence type="ECO:0000259" key="1">
    <source>
        <dbReference type="Pfam" id="PF24722"/>
    </source>
</evidence>
<comment type="caution">
    <text evidence="2">The sequence shown here is derived from an EMBL/GenBank/DDBJ whole genome shotgun (WGS) entry which is preliminary data.</text>
</comment>
<protein>
    <recommendedName>
        <fullName evidence="1">DUF7674 domain-containing protein</fullName>
    </recommendedName>
</protein>
<organism evidence="2 3">
    <name type="scientific">Pseudooceanicola atlanticus</name>
    <dbReference type="NCBI Taxonomy" id="1461694"/>
    <lineage>
        <taxon>Bacteria</taxon>
        <taxon>Pseudomonadati</taxon>
        <taxon>Pseudomonadota</taxon>
        <taxon>Alphaproteobacteria</taxon>
        <taxon>Rhodobacterales</taxon>
        <taxon>Paracoccaceae</taxon>
        <taxon>Pseudooceanicola</taxon>
    </lineage>
</organism>
<dbReference type="Proteomes" id="UP000030004">
    <property type="component" value="Unassembled WGS sequence"/>
</dbReference>
<dbReference type="eggNOG" id="ENOG5031B31">
    <property type="taxonomic scope" value="Bacteria"/>
</dbReference>
<name>A0A0A0EJF0_9RHOB</name>
<reference evidence="2 3" key="1">
    <citation type="journal article" date="2015" name="Antonie Van Leeuwenhoek">
        <title>Pseudooceanicola atlanticus gen. nov. sp. nov., isolated from surface seawater of the Atlantic Ocean and reclassification of Oceanicola batsensis, Oceanicola marinus, Oceanicola nitratireducens, Oceanicola nanhaiensis, Oceanicola antarcticus and Oceanicola flagellatus, as Pseudooceanicola batsensis comb. nov., Pseudooceanicola marinus comb. nov., Pseudooceanicola nitratireducens comb. nov., Pseudooceanicola nanhaiensis comb. nov., Pseudooceanicola antarcticus comb. nov., and Pseudooceanicola flagellatus comb. nov.</title>
        <authorList>
            <person name="Lai Q."/>
            <person name="Li G."/>
            <person name="Liu X."/>
            <person name="Du Y."/>
            <person name="Sun F."/>
            <person name="Shao Z."/>
        </authorList>
    </citation>
    <scope>NUCLEOTIDE SEQUENCE [LARGE SCALE GENOMIC DNA]</scope>
    <source>
        <strain evidence="2 3">22II-s11g</strain>
    </source>
</reference>
<dbReference type="Pfam" id="PF24722">
    <property type="entry name" value="DUF7674"/>
    <property type="match status" value="1"/>
</dbReference>
<feature type="domain" description="DUF7674" evidence="1">
    <location>
        <begin position="9"/>
        <end position="126"/>
    </location>
</feature>
<evidence type="ECO:0000313" key="2">
    <source>
        <dbReference type="EMBL" id="KGM49282.1"/>
    </source>
</evidence>
<proteinExistence type="predicted"/>
<sequence>MLTRKTMIAPLLDTHPALDAPWQAFRDEWEHLPPEEYPLYLFMEDLVGECSALLHRGDEAAVQAIFDVLETWLTQGDKYVTDCAIVGFIEDMQNTNLHGSGTRPDQFRRFLGPQGRIFWRKVDRFWSHGEIITDDRR</sequence>
<dbReference type="AlphaFoldDB" id="A0A0A0EJF0"/>